<dbReference type="PANTHER" id="PTHR33112">
    <property type="entry name" value="DOMAIN PROTEIN, PUTATIVE-RELATED"/>
    <property type="match status" value="1"/>
</dbReference>
<protein>
    <submittedName>
        <fullName evidence="2">HET-domain-containing protein</fullName>
    </submittedName>
</protein>
<sequence>MPFSGRRVSESLADLNLLKGWIKICERDHNDYEEISRYDSPTLWKAQGYTLRVIDIEENCIVIAGWDTRYVALSYVWGGVDQLRAVIANERELATEGALLQEKYRELLPQTIKDAMCLAAKMGERYLWVDSLCIIQDGPDIGNDVQNMDSIYGGATWCLVAASANGANDHLPRIGCLNLPCENAQQAAIVQERELAVILPTLTAAFHSSRWNTRAWTYQERVLSKRLLIVSEKQIYFNCFHDYTFCEDIEFESSTTKSHGANSEERAGQIYGVDGLTNFEVYARAVEAYSARNITYHEDALKAFAGIMAHLETSFRGLFLFGLPDKELDQALLWYPTSCSHPRQSRDGKRLFPSWSW</sequence>
<name>A0A8E2F4P6_9PEZI</name>
<reference evidence="2 3" key="1">
    <citation type="journal article" date="2016" name="Nat. Commun.">
        <title>Ectomycorrhizal ecology is imprinted in the genome of the dominant symbiotic fungus Cenococcum geophilum.</title>
        <authorList>
            <consortium name="DOE Joint Genome Institute"/>
            <person name="Peter M."/>
            <person name="Kohler A."/>
            <person name="Ohm R.A."/>
            <person name="Kuo A."/>
            <person name="Krutzmann J."/>
            <person name="Morin E."/>
            <person name="Arend M."/>
            <person name="Barry K.W."/>
            <person name="Binder M."/>
            <person name="Choi C."/>
            <person name="Clum A."/>
            <person name="Copeland A."/>
            <person name="Grisel N."/>
            <person name="Haridas S."/>
            <person name="Kipfer T."/>
            <person name="LaButti K."/>
            <person name="Lindquist E."/>
            <person name="Lipzen A."/>
            <person name="Maire R."/>
            <person name="Meier B."/>
            <person name="Mihaltcheva S."/>
            <person name="Molinier V."/>
            <person name="Murat C."/>
            <person name="Poggeler S."/>
            <person name="Quandt C.A."/>
            <person name="Sperisen C."/>
            <person name="Tritt A."/>
            <person name="Tisserant E."/>
            <person name="Crous P.W."/>
            <person name="Henrissat B."/>
            <person name="Nehls U."/>
            <person name="Egli S."/>
            <person name="Spatafora J.W."/>
            <person name="Grigoriev I.V."/>
            <person name="Martin F.M."/>
        </authorList>
    </citation>
    <scope>NUCLEOTIDE SEQUENCE [LARGE SCALE GENOMIC DNA]</scope>
    <source>
        <strain evidence="2 3">CBS 207.34</strain>
    </source>
</reference>
<feature type="domain" description="Heterokaryon incompatibility" evidence="1">
    <location>
        <begin position="70"/>
        <end position="220"/>
    </location>
</feature>
<dbReference type="InterPro" id="IPR010730">
    <property type="entry name" value="HET"/>
</dbReference>
<proteinExistence type="predicted"/>
<dbReference type="AlphaFoldDB" id="A0A8E2F4P6"/>
<feature type="non-terminal residue" evidence="2">
    <location>
        <position position="357"/>
    </location>
</feature>
<dbReference type="PANTHER" id="PTHR33112:SF12">
    <property type="entry name" value="HETEROKARYON INCOMPATIBILITY DOMAIN-CONTAINING PROTEIN"/>
    <property type="match status" value="1"/>
</dbReference>
<dbReference type="Pfam" id="PF06985">
    <property type="entry name" value="HET"/>
    <property type="match status" value="1"/>
</dbReference>
<organism evidence="2 3">
    <name type="scientific">Glonium stellatum</name>
    <dbReference type="NCBI Taxonomy" id="574774"/>
    <lineage>
        <taxon>Eukaryota</taxon>
        <taxon>Fungi</taxon>
        <taxon>Dikarya</taxon>
        <taxon>Ascomycota</taxon>
        <taxon>Pezizomycotina</taxon>
        <taxon>Dothideomycetes</taxon>
        <taxon>Pleosporomycetidae</taxon>
        <taxon>Gloniales</taxon>
        <taxon>Gloniaceae</taxon>
        <taxon>Glonium</taxon>
    </lineage>
</organism>
<accession>A0A8E2F4P6</accession>
<dbReference type="EMBL" id="KV749249">
    <property type="protein sequence ID" value="OCL10386.1"/>
    <property type="molecule type" value="Genomic_DNA"/>
</dbReference>
<dbReference type="OrthoDB" id="5135333at2759"/>
<dbReference type="Proteomes" id="UP000250140">
    <property type="component" value="Unassembled WGS sequence"/>
</dbReference>
<evidence type="ECO:0000313" key="3">
    <source>
        <dbReference type="Proteomes" id="UP000250140"/>
    </source>
</evidence>
<evidence type="ECO:0000313" key="2">
    <source>
        <dbReference type="EMBL" id="OCL10386.1"/>
    </source>
</evidence>
<gene>
    <name evidence="2" type="ORF">AOQ84DRAFT_337554</name>
</gene>
<keyword evidence="3" id="KW-1185">Reference proteome</keyword>
<evidence type="ECO:0000259" key="1">
    <source>
        <dbReference type="Pfam" id="PF06985"/>
    </source>
</evidence>